<evidence type="ECO:0000313" key="2">
    <source>
        <dbReference type="EMBL" id="PJJ41427.1"/>
    </source>
</evidence>
<dbReference type="AlphaFoldDB" id="A0A2M9A729"/>
<accession>A0A2M9A729</accession>
<protein>
    <submittedName>
        <fullName evidence="2">Uncharacterized protein</fullName>
    </submittedName>
</protein>
<sequence length="136" mass="15613">MKRQSQNAILFFASLLFAFALGFHALAVSSQAPRPSNSNYVQTDFSEDASISSPDNFTSAAAILDTRRTIPQTFFRGQRLHPNLQTDGRHTVFQHNLFTWNEKRVFLKKEDRKPTSQDSYCTPKAYYIFALERILC</sequence>
<dbReference type="Proteomes" id="UP000231134">
    <property type="component" value="Unassembled WGS sequence"/>
</dbReference>
<dbReference type="RefSeq" id="WP_100425395.1">
    <property type="nucleotide sequence ID" value="NZ_PGEX01000001.1"/>
</dbReference>
<evidence type="ECO:0000256" key="1">
    <source>
        <dbReference type="SAM" id="SignalP"/>
    </source>
</evidence>
<dbReference type="EMBL" id="PGEX01000001">
    <property type="protein sequence ID" value="PJJ41427.1"/>
    <property type="molecule type" value="Genomic_DNA"/>
</dbReference>
<organism evidence="2 3">
    <name type="scientific">Hallerella succinigenes</name>
    <dbReference type="NCBI Taxonomy" id="1896222"/>
    <lineage>
        <taxon>Bacteria</taxon>
        <taxon>Pseudomonadati</taxon>
        <taxon>Fibrobacterota</taxon>
        <taxon>Fibrobacteria</taxon>
        <taxon>Fibrobacterales</taxon>
        <taxon>Fibrobacteraceae</taxon>
        <taxon>Hallerella</taxon>
    </lineage>
</organism>
<reference evidence="2 3" key="1">
    <citation type="submission" date="2017-11" db="EMBL/GenBank/DDBJ databases">
        <title>Animal gut microbial communities from fecal samples from Wisconsin, USA.</title>
        <authorList>
            <person name="Neumann A."/>
        </authorList>
    </citation>
    <scope>NUCLEOTIDE SEQUENCE [LARGE SCALE GENOMIC DNA]</scope>
    <source>
        <strain evidence="2 3">UWS3</strain>
    </source>
</reference>
<evidence type="ECO:0000313" key="3">
    <source>
        <dbReference type="Proteomes" id="UP000231134"/>
    </source>
</evidence>
<keyword evidence="1" id="KW-0732">Signal</keyword>
<feature type="signal peptide" evidence="1">
    <location>
        <begin position="1"/>
        <end position="27"/>
    </location>
</feature>
<gene>
    <name evidence="2" type="ORF">BGX16_1394</name>
</gene>
<proteinExistence type="predicted"/>
<keyword evidence="3" id="KW-1185">Reference proteome</keyword>
<name>A0A2M9A729_9BACT</name>
<comment type="caution">
    <text evidence="2">The sequence shown here is derived from an EMBL/GenBank/DDBJ whole genome shotgun (WGS) entry which is preliminary data.</text>
</comment>
<feature type="chain" id="PRO_5014954915" evidence="1">
    <location>
        <begin position="28"/>
        <end position="136"/>
    </location>
</feature>